<evidence type="ECO:0000313" key="7">
    <source>
        <dbReference type="EMBL" id="RBQ05455.1"/>
    </source>
</evidence>
<dbReference type="Gene3D" id="3.30.450.270">
    <property type="match status" value="1"/>
</dbReference>
<feature type="domain" description="Phytochrome chromophore attachment site" evidence="5">
    <location>
        <begin position="146"/>
        <end position="288"/>
    </location>
</feature>
<dbReference type="InterPro" id="IPR035965">
    <property type="entry name" value="PAS-like_dom_sf"/>
</dbReference>
<organism evidence="7 8">
    <name type="scientific">Pedobacter miscanthi</name>
    <dbReference type="NCBI Taxonomy" id="2259170"/>
    <lineage>
        <taxon>Bacteria</taxon>
        <taxon>Pseudomonadati</taxon>
        <taxon>Bacteroidota</taxon>
        <taxon>Sphingobacteriia</taxon>
        <taxon>Sphingobacteriales</taxon>
        <taxon>Sphingobacteriaceae</taxon>
        <taxon>Pedobacter</taxon>
    </lineage>
</organism>
<proteinExistence type="predicted"/>
<evidence type="ECO:0000256" key="1">
    <source>
        <dbReference type="ARBA" id="ARBA00022543"/>
    </source>
</evidence>
<feature type="domain" description="PAS" evidence="6">
    <location>
        <begin position="29"/>
        <end position="85"/>
    </location>
</feature>
<dbReference type="EMBL" id="QNQU01000013">
    <property type="protein sequence ID" value="RBQ05455.1"/>
    <property type="molecule type" value="Genomic_DNA"/>
</dbReference>
<dbReference type="InterPro" id="IPR003018">
    <property type="entry name" value="GAF"/>
</dbReference>
<dbReference type="PRINTS" id="PR01033">
    <property type="entry name" value="PHYTOCHROME"/>
</dbReference>
<accession>A0A366KUX2</accession>
<evidence type="ECO:0000256" key="2">
    <source>
        <dbReference type="ARBA" id="ARBA00022606"/>
    </source>
</evidence>
<dbReference type="RefSeq" id="WP_113949806.1">
    <property type="nucleotide sequence ID" value="NZ_QNQU01000013.1"/>
</dbReference>
<dbReference type="InterPro" id="IPR043150">
    <property type="entry name" value="Phytochrome_PHY_sf"/>
</dbReference>
<dbReference type="InterPro" id="IPR013515">
    <property type="entry name" value="Phytochrome_cen-reg"/>
</dbReference>
<dbReference type="InterPro" id="IPR001294">
    <property type="entry name" value="Phytochrome"/>
</dbReference>
<keyword evidence="4" id="KW-0675">Receptor</keyword>
<evidence type="ECO:0000313" key="8">
    <source>
        <dbReference type="Proteomes" id="UP000252081"/>
    </source>
</evidence>
<protein>
    <submittedName>
        <fullName evidence="7">Phytochrome</fullName>
    </submittedName>
</protein>
<name>A0A366KUX2_9SPHI</name>
<reference evidence="7 8" key="1">
    <citation type="submission" date="2018-07" db="EMBL/GenBank/DDBJ databases">
        <title>A draft genome of a endophytic bacteria, a new species of Pedobacter.</title>
        <authorList>
            <person name="Zhang Z.D."/>
            <person name="Chen Z.J."/>
        </authorList>
    </citation>
    <scope>NUCLEOTIDE SEQUENCE [LARGE SCALE GENOMIC DNA]</scope>
    <source>
        <strain evidence="7 8">RS10</strain>
    </source>
</reference>
<dbReference type="SUPFAM" id="SSF55785">
    <property type="entry name" value="PYP-like sensor domain (PAS domain)"/>
    <property type="match status" value="1"/>
</dbReference>
<dbReference type="GO" id="GO:0009881">
    <property type="term" value="F:photoreceptor activity"/>
    <property type="evidence" value="ECO:0007669"/>
    <property type="project" value="UniProtKB-KW"/>
</dbReference>
<dbReference type="Proteomes" id="UP000252081">
    <property type="component" value="Unassembled WGS sequence"/>
</dbReference>
<sequence>MSEIRNYDAEFCGNLPIHHINSIQDYGYLLVLDNKTLNIIQVSENLNTLTGLAPAEIVNKPLSSWFNENDVANIANLINGDAKDRIPLNLLFESSGKQLHFDGLIHIKKDYSLLEIEASSKDGQKSFSDVFQEVRQFISAMESASTLEEVCDVAIRQLRKVSGFDGVRMYKFDADWNGTVIAEEISGALESYLGQTFPASDVPKQARALYLKNPFRLIPNRSYKAVRLYPVINPLTNAFIDLSDCNLRGVASVHLEYMQNMNVSASMSVRVLREGKLWGLISCHHIKPIYPNVDMRYIFEWLSVEISNRVAAILNQEEYNESASRLEKRTALTDYIYAKDDIIEGLLDDENLNILSLFNAGGAVIKIGNRVEYRGDIPDKSEIYNLMLWLEGKEIEKVFASSHLSALYEEAQAYEKAGSGILVIPVDGRSGDYVICFRPEVIRQIKWGGDPEQVINLDPDGKNYHPRNSFKLWLQTVYGQSVPWSTNELEIAESLRNFIFEFRTKQLYN</sequence>
<gene>
    <name evidence="7" type="ORF">DRW42_15810</name>
</gene>
<dbReference type="InterPro" id="IPR029016">
    <property type="entry name" value="GAF-like_dom_sf"/>
</dbReference>
<dbReference type="OrthoDB" id="9766459at2"/>
<dbReference type="Gene3D" id="3.30.450.20">
    <property type="entry name" value="PAS domain"/>
    <property type="match status" value="1"/>
</dbReference>
<keyword evidence="3" id="KW-0157">Chromophore</keyword>
<dbReference type="PROSITE" id="PS50112">
    <property type="entry name" value="PAS"/>
    <property type="match status" value="1"/>
</dbReference>
<evidence type="ECO:0000259" key="5">
    <source>
        <dbReference type="PROSITE" id="PS50046"/>
    </source>
</evidence>
<dbReference type="Pfam" id="PF01590">
    <property type="entry name" value="GAF"/>
    <property type="match status" value="1"/>
</dbReference>
<dbReference type="Gene3D" id="3.30.450.40">
    <property type="match status" value="1"/>
</dbReference>
<evidence type="ECO:0000256" key="4">
    <source>
        <dbReference type="ARBA" id="ARBA00023170"/>
    </source>
</evidence>
<keyword evidence="2" id="KW-0716">Sensory transduction</keyword>
<dbReference type="GO" id="GO:0006355">
    <property type="term" value="P:regulation of DNA-templated transcription"/>
    <property type="evidence" value="ECO:0007669"/>
    <property type="project" value="InterPro"/>
</dbReference>
<dbReference type="InterPro" id="IPR000014">
    <property type="entry name" value="PAS"/>
</dbReference>
<comment type="caution">
    <text evidence="7">The sequence shown here is derived from an EMBL/GenBank/DDBJ whole genome shotgun (WGS) entry which is preliminary data.</text>
</comment>
<dbReference type="GO" id="GO:0009584">
    <property type="term" value="P:detection of visible light"/>
    <property type="evidence" value="ECO:0007669"/>
    <property type="project" value="InterPro"/>
</dbReference>
<dbReference type="SUPFAM" id="SSF55781">
    <property type="entry name" value="GAF domain-like"/>
    <property type="match status" value="2"/>
</dbReference>
<evidence type="ECO:0000259" key="6">
    <source>
        <dbReference type="PROSITE" id="PS50112"/>
    </source>
</evidence>
<evidence type="ECO:0000256" key="3">
    <source>
        <dbReference type="ARBA" id="ARBA00022991"/>
    </source>
</evidence>
<keyword evidence="1" id="KW-0600">Photoreceptor protein</keyword>
<dbReference type="Pfam" id="PF08446">
    <property type="entry name" value="PAS_2"/>
    <property type="match status" value="1"/>
</dbReference>
<dbReference type="InterPro" id="IPR016132">
    <property type="entry name" value="Phyto_chromo_attachment"/>
</dbReference>
<dbReference type="Pfam" id="PF00360">
    <property type="entry name" value="PHY"/>
    <property type="match status" value="1"/>
</dbReference>
<dbReference type="InterPro" id="IPR013654">
    <property type="entry name" value="PAS_2"/>
</dbReference>
<dbReference type="PROSITE" id="PS50046">
    <property type="entry name" value="PHYTOCHROME_2"/>
    <property type="match status" value="1"/>
</dbReference>
<keyword evidence="8" id="KW-1185">Reference proteome</keyword>
<dbReference type="AlphaFoldDB" id="A0A366KUX2"/>